<keyword evidence="1" id="KW-1133">Transmembrane helix</keyword>
<evidence type="ECO:0008006" key="4">
    <source>
        <dbReference type="Google" id="ProtNLM"/>
    </source>
</evidence>
<evidence type="ECO:0000313" key="2">
    <source>
        <dbReference type="EMBL" id="ASQ45184.1"/>
    </source>
</evidence>
<dbReference type="KEGG" id="lcd:clem_03130"/>
<organism evidence="2 3">
    <name type="scientific">Legionella clemsonensis</name>
    <dbReference type="NCBI Taxonomy" id="1867846"/>
    <lineage>
        <taxon>Bacteria</taxon>
        <taxon>Pseudomonadati</taxon>
        <taxon>Pseudomonadota</taxon>
        <taxon>Gammaproteobacteria</taxon>
        <taxon>Legionellales</taxon>
        <taxon>Legionellaceae</taxon>
        <taxon>Legionella</taxon>
    </lineage>
</organism>
<keyword evidence="3" id="KW-1185">Reference proteome</keyword>
<dbReference type="OrthoDB" id="5633329at2"/>
<dbReference type="Proteomes" id="UP000201728">
    <property type="component" value="Chromosome"/>
</dbReference>
<keyword evidence="1" id="KW-0812">Transmembrane</keyword>
<proteinExistence type="predicted"/>
<reference evidence="3" key="1">
    <citation type="submission" date="2016-07" db="EMBL/GenBank/DDBJ databases">
        <authorList>
            <person name="Florea S."/>
            <person name="Webb J.S."/>
            <person name="Jaromczyk J."/>
            <person name="Schardl C.L."/>
        </authorList>
    </citation>
    <scope>NUCLEOTIDE SEQUENCE [LARGE SCALE GENOMIC DNA]</scope>
    <source>
        <strain evidence="3">CDC-D5610</strain>
    </source>
</reference>
<keyword evidence="1" id="KW-0472">Membrane</keyword>
<feature type="transmembrane region" description="Helical" evidence="1">
    <location>
        <begin position="35"/>
        <end position="55"/>
    </location>
</feature>
<dbReference type="EMBL" id="CP016397">
    <property type="protein sequence ID" value="ASQ45184.1"/>
    <property type="molecule type" value="Genomic_DNA"/>
</dbReference>
<name>A0A222P003_9GAMM</name>
<evidence type="ECO:0000256" key="1">
    <source>
        <dbReference type="SAM" id="Phobius"/>
    </source>
</evidence>
<protein>
    <recommendedName>
        <fullName evidence="4">Transmembrane protein</fullName>
    </recommendedName>
</protein>
<evidence type="ECO:0000313" key="3">
    <source>
        <dbReference type="Proteomes" id="UP000201728"/>
    </source>
</evidence>
<dbReference type="RefSeq" id="WP_094090267.1">
    <property type="nucleotide sequence ID" value="NZ_CP016397.1"/>
</dbReference>
<sequence>MTKLIYVVGLIIAWLLFYKILTARKVRLPKIKTTIIVLLFSAFIYSFSYNLYAFLDRIIFSFNKDGEVALVNSPFKIPSEADVNYCKQFTDQDGQVITTISTRRDGRYCGEFWHFNKKKNLLLPYKNLNEKQTIYWASPTLRIIINK</sequence>
<feature type="transmembrane region" description="Helical" evidence="1">
    <location>
        <begin position="6"/>
        <end position="23"/>
    </location>
</feature>
<dbReference type="AlphaFoldDB" id="A0A222P003"/>
<gene>
    <name evidence="2" type="ORF">clem_03130</name>
</gene>
<accession>A0A222P003</accession>